<gene>
    <name evidence="2" type="ORF">MGAL_10B003637</name>
</gene>
<dbReference type="EMBL" id="UYJE01000046">
    <property type="protein sequence ID" value="VDH89512.1"/>
    <property type="molecule type" value="Genomic_DNA"/>
</dbReference>
<protein>
    <recommendedName>
        <fullName evidence="4">Transmembrane protein</fullName>
    </recommendedName>
</protein>
<evidence type="ECO:0000313" key="3">
    <source>
        <dbReference type="Proteomes" id="UP000596742"/>
    </source>
</evidence>
<organism evidence="2 3">
    <name type="scientific">Mytilus galloprovincialis</name>
    <name type="common">Mediterranean mussel</name>
    <dbReference type="NCBI Taxonomy" id="29158"/>
    <lineage>
        <taxon>Eukaryota</taxon>
        <taxon>Metazoa</taxon>
        <taxon>Spiralia</taxon>
        <taxon>Lophotrochozoa</taxon>
        <taxon>Mollusca</taxon>
        <taxon>Bivalvia</taxon>
        <taxon>Autobranchia</taxon>
        <taxon>Pteriomorphia</taxon>
        <taxon>Mytilida</taxon>
        <taxon>Mytiloidea</taxon>
        <taxon>Mytilidae</taxon>
        <taxon>Mytilinae</taxon>
        <taxon>Mytilus</taxon>
    </lineage>
</organism>
<name>A0A8B6BFS2_MYTGA</name>
<sequence>MHISGVDLRGCQFPQQQLTPEEEARFLALRLNVVKKYKIIAMAMTAGAVLLIIAGIVIVSKSTGGGFPLTAGSPIWAGSLILIGAIFGLALGSSNSDWKTESDKTKQRCLVVVFYVFAVTSFSFMGLCIGYSAWSMAECASRNEKNTTCSTSFDLQVGMNVVAIVTAIGLFICCLTVCIMFCYYRKAFLFQSRQERVAQMQIILQQQQHQIAMLSQSQQQPYYPNTQGTQFSNTGTGYGTTFSHSPPSYSEALYGENKR</sequence>
<keyword evidence="1" id="KW-1133">Transmembrane helix</keyword>
<reference evidence="2" key="1">
    <citation type="submission" date="2018-11" db="EMBL/GenBank/DDBJ databases">
        <authorList>
            <person name="Alioto T."/>
            <person name="Alioto T."/>
        </authorList>
    </citation>
    <scope>NUCLEOTIDE SEQUENCE</scope>
</reference>
<accession>A0A8B6BFS2</accession>
<evidence type="ECO:0000313" key="2">
    <source>
        <dbReference type="EMBL" id="VDH89512.1"/>
    </source>
</evidence>
<keyword evidence="3" id="KW-1185">Reference proteome</keyword>
<dbReference type="AlphaFoldDB" id="A0A8B6BFS2"/>
<feature type="transmembrane region" description="Helical" evidence="1">
    <location>
        <begin position="39"/>
        <end position="59"/>
    </location>
</feature>
<evidence type="ECO:0008006" key="4">
    <source>
        <dbReference type="Google" id="ProtNLM"/>
    </source>
</evidence>
<feature type="transmembrane region" description="Helical" evidence="1">
    <location>
        <begin position="161"/>
        <end position="184"/>
    </location>
</feature>
<comment type="caution">
    <text evidence="2">The sequence shown here is derived from an EMBL/GenBank/DDBJ whole genome shotgun (WGS) entry which is preliminary data.</text>
</comment>
<dbReference type="OrthoDB" id="6111666at2759"/>
<dbReference type="Proteomes" id="UP000596742">
    <property type="component" value="Unassembled WGS sequence"/>
</dbReference>
<feature type="transmembrane region" description="Helical" evidence="1">
    <location>
        <begin position="112"/>
        <end position="134"/>
    </location>
</feature>
<keyword evidence="1" id="KW-0472">Membrane</keyword>
<proteinExistence type="predicted"/>
<evidence type="ECO:0000256" key="1">
    <source>
        <dbReference type="SAM" id="Phobius"/>
    </source>
</evidence>
<feature type="transmembrane region" description="Helical" evidence="1">
    <location>
        <begin position="71"/>
        <end position="91"/>
    </location>
</feature>
<keyword evidence="1" id="KW-0812">Transmembrane</keyword>